<protein>
    <submittedName>
        <fullName evidence="1">Uncharacterized protein</fullName>
    </submittedName>
</protein>
<dbReference type="EMBL" id="CP041241">
    <property type="protein sequence ID" value="QLL65350.1"/>
    <property type="molecule type" value="Genomic_DNA"/>
</dbReference>
<name>A0A859QRJ6_9HYPH</name>
<geneLocation type="plasmid" evidence="2">
    <name>pemeittgr7c</name>
</geneLocation>
<sequence length="85" mass="8531">MCNNCETCRRSCLGALAGTAAAGAFAVTSSGTTRGADVGAHGDLPNAALPATGMQLDLKRVAVIDPRVDFIGPKSPAWPVGGESM</sequence>
<keyword evidence="1" id="KW-0614">Plasmid</keyword>
<proteinExistence type="predicted"/>
<dbReference type="Proteomes" id="UP000510721">
    <property type="component" value="Plasmid pEmeITTGR7c"/>
</dbReference>
<gene>
    <name evidence="1" type="ORF">FKV68_28795</name>
</gene>
<dbReference type="RefSeq" id="WP_180943809.1">
    <property type="nucleotide sequence ID" value="NZ_CP041241.1"/>
</dbReference>
<organism evidence="1 2">
    <name type="scientific">Sinorhizobium mexicanum</name>
    <dbReference type="NCBI Taxonomy" id="375549"/>
    <lineage>
        <taxon>Bacteria</taxon>
        <taxon>Pseudomonadati</taxon>
        <taxon>Pseudomonadota</taxon>
        <taxon>Alphaproteobacteria</taxon>
        <taxon>Hyphomicrobiales</taxon>
        <taxon>Rhizobiaceae</taxon>
        <taxon>Sinorhizobium/Ensifer group</taxon>
        <taxon>Sinorhizobium</taxon>
    </lineage>
</organism>
<dbReference type="AlphaFoldDB" id="A0A859QRJ6"/>
<reference evidence="1 2" key="1">
    <citation type="submission" date="2019-06" db="EMBL/GenBank/DDBJ databases">
        <title>Complete genome sequence of Ensifer mexicanus ITTG R7 isolated from nodules of Acacia angustissima (Mill.) Kuntze.</title>
        <authorList>
            <person name="Rincon-Rosales R."/>
            <person name="Rogel M.A."/>
            <person name="Guerrero G."/>
            <person name="Rincon-Molina C.I."/>
            <person name="Lopez-Lopez A."/>
            <person name="Martinez-Romero E."/>
        </authorList>
    </citation>
    <scope>NUCLEOTIDE SEQUENCE [LARGE SCALE GENOMIC DNA]</scope>
    <source>
        <strain evidence="1 2">ITTG R7</strain>
        <plasmid evidence="2">pemeittgr7c</plasmid>
    </source>
</reference>
<evidence type="ECO:0000313" key="2">
    <source>
        <dbReference type="Proteomes" id="UP000510721"/>
    </source>
</evidence>
<evidence type="ECO:0000313" key="1">
    <source>
        <dbReference type="EMBL" id="QLL65350.1"/>
    </source>
</evidence>
<dbReference type="KEGG" id="emx:FKV68_28795"/>
<keyword evidence="2" id="KW-1185">Reference proteome</keyword>
<accession>A0A859QRJ6</accession>